<feature type="domain" description="Tail sheath protein Gp18-like" evidence="6">
    <location>
        <begin position="34"/>
        <end position="91"/>
    </location>
</feature>
<evidence type="ECO:0000256" key="2">
    <source>
        <dbReference type="SAM" id="MobiDB-lite"/>
    </source>
</evidence>
<evidence type="ECO:0000256" key="1">
    <source>
        <dbReference type="ARBA" id="ARBA00008005"/>
    </source>
</evidence>
<accession>A0A1R1RP44</accession>
<sequence>MNGGTFTPGKEKERAGIYFNFKTTAQERVSLGERGIAAVPVNTSWGEAKKFISISNIEDLNKKVGLPIDDPSLLLFREAKKKAQTVLLYRLNEGNRATGDIGEGVKATANYGGTKGNDIIIQVSENVLDSSKFDVTTFFNQSEVDKQTVSKAEELQANQYVTFTGKGELTITIPLSGAEGDEEEGKLNPSAGVRLSGGTDKTATNEDYMDFLEAAETEYFDTIALPIETSEQLKATFVSFIQRLRDKQGRKVQGVLSGYKVDYEGIINVTEGVLLEDGTEIAPHQATAWVAGASAGASFNQSLTFVEYEGAVDVLNRLDDDTVIEKLNNGEFLFTFDARDKSVSVEKDINSLTTFTAEKNKKFSKNKIIRVLDAINNDLTRELKALIKSKKGTGNDIPASDDGLQYVKTLIIQYLTTLQDGDGIIGFDSENDLTIKLNEERDGFLIDLAVQPVDAAEKFYFNVEVK</sequence>
<evidence type="ECO:0000313" key="7">
    <source>
        <dbReference type="EMBL" id="OMI06650.1"/>
    </source>
</evidence>
<dbReference type="Gene3D" id="3.30.1490.360">
    <property type="match status" value="1"/>
</dbReference>
<dbReference type="AlphaFoldDB" id="A0A1R1RP44"/>
<dbReference type="EMBL" id="MTJL01000014">
    <property type="protein sequence ID" value="OMI06650.1"/>
    <property type="molecule type" value="Genomic_DNA"/>
</dbReference>
<evidence type="ECO:0000313" key="8">
    <source>
        <dbReference type="Proteomes" id="UP000187367"/>
    </source>
</evidence>
<evidence type="ECO:0000259" key="3">
    <source>
        <dbReference type="Pfam" id="PF04984"/>
    </source>
</evidence>
<feature type="domain" description="Phage tail sheath protein-like beta-sandwich" evidence="4">
    <location>
        <begin position="92"/>
        <end position="200"/>
    </location>
</feature>
<organism evidence="7 8">
    <name type="scientific">Bacillus swezeyi</name>
    <dbReference type="NCBI Taxonomy" id="1925020"/>
    <lineage>
        <taxon>Bacteria</taxon>
        <taxon>Bacillati</taxon>
        <taxon>Bacillota</taxon>
        <taxon>Bacilli</taxon>
        <taxon>Bacillales</taxon>
        <taxon>Bacillaceae</taxon>
        <taxon>Bacillus</taxon>
    </lineage>
</organism>
<dbReference type="Pfam" id="PF17482">
    <property type="entry name" value="Phage_sheath_1C"/>
    <property type="match status" value="1"/>
</dbReference>
<comment type="similarity">
    <text evidence="1">Belongs to the myoviridae tail sheath protein family.</text>
</comment>
<dbReference type="Gene3D" id="3.40.50.11790">
    <property type="match status" value="1"/>
</dbReference>
<dbReference type="Gene3D" id="3.30.360.90">
    <property type="match status" value="1"/>
</dbReference>
<gene>
    <name evidence="7" type="ORF">BW143_08510</name>
</gene>
<dbReference type="RefSeq" id="WP_076762492.1">
    <property type="nucleotide sequence ID" value="NZ_JARMMK010000001.1"/>
</dbReference>
<evidence type="ECO:0000259" key="6">
    <source>
        <dbReference type="Pfam" id="PF22671"/>
    </source>
</evidence>
<dbReference type="Proteomes" id="UP000187367">
    <property type="component" value="Unassembled WGS sequence"/>
</dbReference>
<protein>
    <submittedName>
        <fullName evidence="7">Phage tail sheath protein</fullName>
    </submittedName>
</protein>
<feature type="region of interest" description="Disordered" evidence="2">
    <location>
        <begin position="179"/>
        <end position="199"/>
    </location>
</feature>
<dbReference type="InterPro" id="IPR020287">
    <property type="entry name" value="Tail_sheath_C"/>
</dbReference>
<dbReference type="OrthoDB" id="89060at2"/>
<dbReference type="InterPro" id="IPR054564">
    <property type="entry name" value="Gp18_domIII_N"/>
</dbReference>
<dbReference type="InterPro" id="IPR035089">
    <property type="entry name" value="Phage_sheath_subtilisin"/>
</dbReference>
<feature type="domain" description="Tail sheath protein subtilisin-like" evidence="3">
    <location>
        <begin position="202"/>
        <end position="351"/>
    </location>
</feature>
<dbReference type="Pfam" id="PF04984">
    <property type="entry name" value="Phage_sheath_1"/>
    <property type="match status" value="1"/>
</dbReference>
<dbReference type="Pfam" id="PF22671">
    <property type="entry name" value="Gp18_domIII_N"/>
    <property type="match status" value="1"/>
</dbReference>
<proteinExistence type="inferred from homology"/>
<dbReference type="InterPro" id="IPR035326">
    <property type="entry name" value="Beta_sandwich_Seath"/>
</dbReference>
<accession>A0A1R1QPQ7</accession>
<dbReference type="Gene3D" id="3.30.1370.220">
    <property type="match status" value="1"/>
</dbReference>
<name>A0A1R1RP44_9BACI</name>
<keyword evidence="8" id="KW-1185">Reference proteome</keyword>
<dbReference type="Pfam" id="PF17481">
    <property type="entry name" value="Phage_sheath_domII"/>
    <property type="match status" value="1"/>
</dbReference>
<feature type="domain" description="Tail sheath protein C-terminal" evidence="5">
    <location>
        <begin position="358"/>
        <end position="466"/>
    </location>
</feature>
<evidence type="ECO:0000259" key="4">
    <source>
        <dbReference type="Pfam" id="PF17481"/>
    </source>
</evidence>
<evidence type="ECO:0000259" key="5">
    <source>
        <dbReference type="Pfam" id="PF17482"/>
    </source>
</evidence>
<reference evidence="7 8" key="1">
    <citation type="submission" date="2017-01" db="EMBL/GenBank/DDBJ databases">
        <title>Bacillus phylogenomics.</title>
        <authorList>
            <person name="Dunlap C."/>
        </authorList>
    </citation>
    <scope>NUCLEOTIDE SEQUENCE [LARGE SCALE GENOMIC DNA]</scope>
    <source>
        <strain evidence="7 8">NRRL B-41282</strain>
    </source>
</reference>
<comment type="caution">
    <text evidence="7">The sequence shown here is derived from an EMBL/GenBank/DDBJ whole genome shotgun (WGS) entry which is preliminary data.</text>
</comment>
<dbReference type="Gene3D" id="2.60.40.4290">
    <property type="match status" value="1"/>
</dbReference>